<dbReference type="PIRSF" id="PIRSF002191">
    <property type="entry name" value="Ribosomal_L19"/>
    <property type="match status" value="1"/>
</dbReference>
<dbReference type="Proteomes" id="UP000016649">
    <property type="component" value="Unassembled WGS sequence"/>
</dbReference>
<evidence type="ECO:0000256" key="3">
    <source>
        <dbReference type="ARBA" id="ARBA00023274"/>
    </source>
</evidence>
<organism evidence="8 9">
    <name type="scientific">Treponema lecithinolyticum ATCC 700332</name>
    <dbReference type="NCBI Taxonomy" id="1321815"/>
    <lineage>
        <taxon>Bacteria</taxon>
        <taxon>Pseudomonadati</taxon>
        <taxon>Spirochaetota</taxon>
        <taxon>Spirochaetia</taxon>
        <taxon>Spirochaetales</taxon>
        <taxon>Treponemataceae</taxon>
        <taxon>Treponema</taxon>
    </lineage>
</organism>
<comment type="similarity">
    <text evidence="1 5 6">Belongs to the bacterial ribosomal protein bL19 family.</text>
</comment>
<dbReference type="PANTHER" id="PTHR15680:SF9">
    <property type="entry name" value="LARGE RIBOSOMAL SUBUNIT PROTEIN BL19M"/>
    <property type="match status" value="1"/>
</dbReference>
<feature type="region of interest" description="Disordered" evidence="7">
    <location>
        <begin position="122"/>
        <end position="141"/>
    </location>
</feature>
<comment type="function">
    <text evidence="5 6">This protein is located at the 30S-50S ribosomal subunit interface and may play a role in the structure and function of the aminoacyl-tRNA binding site.</text>
</comment>
<keyword evidence="9" id="KW-1185">Reference proteome</keyword>
<evidence type="ECO:0000256" key="6">
    <source>
        <dbReference type="RuleBase" id="RU000559"/>
    </source>
</evidence>
<dbReference type="RefSeq" id="WP_021687846.1">
    <property type="nucleotide sequence ID" value="NZ_KI260569.1"/>
</dbReference>
<comment type="caution">
    <text evidence="8">The sequence shown here is derived from an EMBL/GenBank/DDBJ whole genome shotgun (WGS) entry which is preliminary data.</text>
</comment>
<name>A0ABN0NX60_TRELE</name>
<dbReference type="Gene3D" id="2.30.30.790">
    <property type="match status" value="1"/>
</dbReference>
<dbReference type="InterPro" id="IPR008991">
    <property type="entry name" value="Translation_prot_SH3-like_sf"/>
</dbReference>
<evidence type="ECO:0000313" key="9">
    <source>
        <dbReference type="Proteomes" id="UP000016649"/>
    </source>
</evidence>
<dbReference type="NCBIfam" id="TIGR01024">
    <property type="entry name" value="rplS_bact"/>
    <property type="match status" value="1"/>
</dbReference>
<keyword evidence="3 5" id="KW-0687">Ribonucleoprotein</keyword>
<reference evidence="8 9" key="1">
    <citation type="submission" date="2013-08" db="EMBL/GenBank/DDBJ databases">
        <authorList>
            <person name="Weinstock G."/>
            <person name="Sodergren E."/>
            <person name="Wylie T."/>
            <person name="Fulton L."/>
            <person name="Fulton R."/>
            <person name="Fronick C."/>
            <person name="O'Laughlin M."/>
            <person name="Godfrey J."/>
            <person name="Miner T."/>
            <person name="Herter B."/>
            <person name="Appelbaum E."/>
            <person name="Cordes M."/>
            <person name="Lek S."/>
            <person name="Wollam A."/>
            <person name="Pepin K.H."/>
            <person name="Palsikar V.B."/>
            <person name="Mitreva M."/>
            <person name="Wilson R.K."/>
        </authorList>
    </citation>
    <scope>NUCLEOTIDE SEQUENCE [LARGE SCALE GENOMIC DNA]</scope>
    <source>
        <strain evidence="8 9">ATCC 700332</strain>
    </source>
</reference>
<dbReference type="PRINTS" id="PR00061">
    <property type="entry name" value="RIBOSOMALL19"/>
</dbReference>
<dbReference type="InterPro" id="IPR038657">
    <property type="entry name" value="Ribosomal_bL19_sf"/>
</dbReference>
<evidence type="ECO:0000313" key="8">
    <source>
        <dbReference type="EMBL" id="ERJ91987.1"/>
    </source>
</evidence>
<keyword evidence="2 5" id="KW-0689">Ribosomal protein</keyword>
<accession>A0ABN0NX60</accession>
<dbReference type="Pfam" id="PF01245">
    <property type="entry name" value="Ribosomal_L19"/>
    <property type="match status" value="1"/>
</dbReference>
<dbReference type="SUPFAM" id="SSF50104">
    <property type="entry name" value="Translation proteins SH3-like domain"/>
    <property type="match status" value="1"/>
</dbReference>
<evidence type="ECO:0000256" key="7">
    <source>
        <dbReference type="SAM" id="MobiDB-lite"/>
    </source>
</evidence>
<evidence type="ECO:0000256" key="5">
    <source>
        <dbReference type="HAMAP-Rule" id="MF_00402"/>
    </source>
</evidence>
<proteinExistence type="inferred from homology"/>
<dbReference type="GO" id="GO:0005840">
    <property type="term" value="C:ribosome"/>
    <property type="evidence" value="ECO:0007669"/>
    <property type="project" value="UniProtKB-KW"/>
</dbReference>
<evidence type="ECO:0000256" key="4">
    <source>
        <dbReference type="ARBA" id="ARBA00035171"/>
    </source>
</evidence>
<protein>
    <recommendedName>
        <fullName evidence="4 5">Large ribosomal subunit protein bL19</fullName>
    </recommendedName>
</protein>
<gene>
    <name evidence="5" type="primary">rplS</name>
    <name evidence="8" type="ORF">HMPREF9193_01645</name>
</gene>
<dbReference type="InterPro" id="IPR001857">
    <property type="entry name" value="Ribosomal_bL19"/>
</dbReference>
<dbReference type="PANTHER" id="PTHR15680">
    <property type="entry name" value="RIBOSOMAL PROTEIN L19"/>
    <property type="match status" value="1"/>
</dbReference>
<dbReference type="HAMAP" id="MF_00402">
    <property type="entry name" value="Ribosomal_bL19"/>
    <property type="match status" value="1"/>
</dbReference>
<evidence type="ECO:0000256" key="1">
    <source>
        <dbReference type="ARBA" id="ARBA00005781"/>
    </source>
</evidence>
<dbReference type="EMBL" id="AWVH01000039">
    <property type="protein sequence ID" value="ERJ91987.1"/>
    <property type="molecule type" value="Genomic_DNA"/>
</dbReference>
<sequence length="141" mass="15463">MDVIKTIEESQKRDVAPFKVGDTVKVHFKIIEGKTERVQVYEGLVLCLKNSGVRRTFTVRKNSYGVGVERVFPLYSPRIAKVELVRPGKVRRSKLYYVRGKIGKGAKIRELIVKKSDSASSAVSSAAPAAAAPAQTAAQES</sequence>
<evidence type="ECO:0000256" key="2">
    <source>
        <dbReference type="ARBA" id="ARBA00022980"/>
    </source>
</evidence>